<dbReference type="Gene3D" id="3.40.630.30">
    <property type="match status" value="1"/>
</dbReference>
<dbReference type="SUPFAM" id="SSF55729">
    <property type="entry name" value="Acyl-CoA N-acyltransferases (Nat)"/>
    <property type="match status" value="1"/>
</dbReference>
<dbReference type="OrthoDB" id="9790865at2"/>
<evidence type="ECO:0000313" key="5">
    <source>
        <dbReference type="Proteomes" id="UP000282460"/>
    </source>
</evidence>
<reference evidence="4 5" key="1">
    <citation type="submission" date="2018-10" db="EMBL/GenBank/DDBJ databases">
        <authorList>
            <person name="Li J."/>
        </authorList>
    </citation>
    <scope>NUCLEOTIDE SEQUENCE [LARGE SCALE GENOMIC DNA]</scope>
    <source>
        <strain evidence="4 5">ZD1-4</strain>
    </source>
</reference>
<accession>A0A3L7ISZ0</accession>
<protein>
    <submittedName>
        <fullName evidence="4">GNAT family N-acetyltransferase</fullName>
    </submittedName>
</protein>
<dbReference type="InterPro" id="IPR050832">
    <property type="entry name" value="Bact_Acetyltransf"/>
</dbReference>
<name>A0A3L7ISZ0_9MICO</name>
<dbReference type="Pfam" id="PF00583">
    <property type="entry name" value="Acetyltransf_1"/>
    <property type="match status" value="1"/>
</dbReference>
<keyword evidence="5" id="KW-1185">Reference proteome</keyword>
<proteinExistence type="predicted"/>
<gene>
    <name evidence="4" type="ORF">D9V28_13040</name>
</gene>
<keyword evidence="1 4" id="KW-0808">Transferase</keyword>
<dbReference type="EMBL" id="RCWJ01000004">
    <property type="protein sequence ID" value="RLQ81293.1"/>
    <property type="molecule type" value="Genomic_DNA"/>
</dbReference>
<comment type="caution">
    <text evidence="4">The sequence shown here is derived from an EMBL/GenBank/DDBJ whole genome shotgun (WGS) entry which is preliminary data.</text>
</comment>
<evidence type="ECO:0000256" key="2">
    <source>
        <dbReference type="ARBA" id="ARBA00023315"/>
    </source>
</evidence>
<feature type="domain" description="N-acetyltransferase" evidence="3">
    <location>
        <begin position="4"/>
        <end position="163"/>
    </location>
</feature>
<dbReference type="PROSITE" id="PS51186">
    <property type="entry name" value="GNAT"/>
    <property type="match status" value="1"/>
</dbReference>
<dbReference type="RefSeq" id="WP_121660204.1">
    <property type="nucleotide sequence ID" value="NZ_BMEK01000003.1"/>
</dbReference>
<dbReference type="Proteomes" id="UP000282460">
    <property type="component" value="Unassembled WGS sequence"/>
</dbReference>
<organism evidence="4 5">
    <name type="scientific">Mycetocola zhadangensis</name>
    <dbReference type="NCBI Taxonomy" id="1164595"/>
    <lineage>
        <taxon>Bacteria</taxon>
        <taxon>Bacillati</taxon>
        <taxon>Actinomycetota</taxon>
        <taxon>Actinomycetes</taxon>
        <taxon>Micrococcales</taxon>
        <taxon>Microbacteriaceae</taxon>
        <taxon>Mycetocola</taxon>
    </lineage>
</organism>
<dbReference type="AlphaFoldDB" id="A0A3L7ISZ0"/>
<dbReference type="CDD" id="cd04301">
    <property type="entry name" value="NAT_SF"/>
    <property type="match status" value="1"/>
</dbReference>
<evidence type="ECO:0000256" key="1">
    <source>
        <dbReference type="ARBA" id="ARBA00022679"/>
    </source>
</evidence>
<dbReference type="InterPro" id="IPR016181">
    <property type="entry name" value="Acyl_CoA_acyltransferase"/>
</dbReference>
<sequence>MATPRLRKAARTDARFLGDMLVEALNWAPSRSIARVDALADPVVARYIEGWKRPGDAGMVAVDAAGTPIGACWYRLFPEHSPGFGFVAPGVPELTLGVAGVWRAQGIGRELLRAVLVQARRNGHTRISLSVDRANFAAKLYVAEGFVVVRRNENSMVMVRILS</sequence>
<dbReference type="InterPro" id="IPR000182">
    <property type="entry name" value="GNAT_dom"/>
</dbReference>
<dbReference type="GO" id="GO:0016747">
    <property type="term" value="F:acyltransferase activity, transferring groups other than amino-acyl groups"/>
    <property type="evidence" value="ECO:0007669"/>
    <property type="project" value="InterPro"/>
</dbReference>
<evidence type="ECO:0000313" key="4">
    <source>
        <dbReference type="EMBL" id="RLQ81293.1"/>
    </source>
</evidence>
<dbReference type="PANTHER" id="PTHR43877">
    <property type="entry name" value="AMINOALKYLPHOSPHONATE N-ACETYLTRANSFERASE-RELATED-RELATED"/>
    <property type="match status" value="1"/>
</dbReference>
<keyword evidence="2" id="KW-0012">Acyltransferase</keyword>
<evidence type="ECO:0000259" key="3">
    <source>
        <dbReference type="PROSITE" id="PS51186"/>
    </source>
</evidence>